<name>A0A1U7NHQ3_9FIRM</name>
<sequence length="59" mass="7159">MYGKLPVLLFLYSFFCFQTELKLFIYFENYFRNHLRLHISKTGKIDLGISLSMMDEERT</sequence>
<gene>
    <name evidence="2" type="ORF">BO222_03225</name>
</gene>
<comment type="caution">
    <text evidence="2">The sequence shown here is derived from an EMBL/GenBank/DDBJ whole genome shotgun (WGS) entry which is preliminary data.</text>
</comment>
<evidence type="ECO:0000313" key="2">
    <source>
        <dbReference type="EMBL" id="OLU41544.1"/>
    </source>
</evidence>
<organism evidence="2 3">
    <name type="scientific">Ileibacterium valens</name>
    <dbReference type="NCBI Taxonomy" id="1862668"/>
    <lineage>
        <taxon>Bacteria</taxon>
        <taxon>Bacillati</taxon>
        <taxon>Bacillota</taxon>
        <taxon>Erysipelotrichia</taxon>
        <taxon>Erysipelotrichales</taxon>
        <taxon>Erysipelotrichaceae</taxon>
        <taxon>Ileibacterium</taxon>
    </lineage>
</organism>
<protein>
    <submittedName>
        <fullName evidence="2">Uncharacterized protein</fullName>
    </submittedName>
</protein>
<keyword evidence="3" id="KW-1185">Reference proteome</keyword>
<evidence type="ECO:0000313" key="3">
    <source>
        <dbReference type="Proteomes" id="UP000186341"/>
    </source>
</evidence>
<keyword evidence="1" id="KW-0812">Transmembrane</keyword>
<dbReference type="Proteomes" id="UP000186341">
    <property type="component" value="Unassembled WGS sequence"/>
</dbReference>
<accession>A0A1U7NHQ3</accession>
<dbReference type="AlphaFoldDB" id="A0A1U7NHQ3"/>
<dbReference type="EMBL" id="MPJW01000081">
    <property type="protein sequence ID" value="OLU41544.1"/>
    <property type="molecule type" value="Genomic_DNA"/>
</dbReference>
<reference evidence="2 3" key="1">
    <citation type="submission" date="2016-11" db="EMBL/GenBank/DDBJ databases">
        <title>Description of two novel members of the family Erysipelotrichaceae: Ileibacterium lipovorans gen. nov., sp. nov. and Dubosiella newyorkensis, gen. nov., sp. nov.</title>
        <authorList>
            <person name="Cox L.M."/>
            <person name="Sohn J."/>
            <person name="Tyrrell K.L."/>
            <person name="Citron D.M."/>
            <person name="Lawson P.A."/>
            <person name="Patel N.B."/>
            <person name="Iizumi T."/>
            <person name="Perez-Perez G.I."/>
            <person name="Goldstein E.J."/>
            <person name="Blaser M.J."/>
        </authorList>
    </citation>
    <scope>NUCLEOTIDE SEQUENCE [LARGE SCALE GENOMIC DNA]</scope>
    <source>
        <strain evidence="2 3">NYU-BL-A3</strain>
    </source>
</reference>
<keyword evidence="1" id="KW-1133">Transmembrane helix</keyword>
<evidence type="ECO:0000256" key="1">
    <source>
        <dbReference type="SAM" id="Phobius"/>
    </source>
</evidence>
<feature type="transmembrane region" description="Helical" evidence="1">
    <location>
        <begin position="6"/>
        <end position="27"/>
    </location>
</feature>
<keyword evidence="1" id="KW-0472">Membrane</keyword>
<proteinExistence type="predicted"/>